<dbReference type="InterPro" id="IPR035909">
    <property type="entry name" value="CheB_C"/>
</dbReference>
<dbReference type="NCBIfam" id="NF001965">
    <property type="entry name" value="PRK00742.1"/>
    <property type="match status" value="1"/>
</dbReference>
<dbReference type="PIRSF" id="PIRSF000876">
    <property type="entry name" value="RR_chemtxs_CheB"/>
    <property type="match status" value="1"/>
</dbReference>
<dbReference type="CDD" id="cd17541">
    <property type="entry name" value="REC_CheB-like"/>
    <property type="match status" value="1"/>
</dbReference>
<keyword evidence="1 4" id="KW-0145">Chemotaxis</keyword>
<protein>
    <recommendedName>
        <fullName evidence="4">Protein-glutamate methylesterase/protein-glutamine glutaminase</fullName>
        <ecNumber evidence="4">3.1.1.61</ecNumber>
        <ecNumber evidence="4">3.5.1.44</ecNumber>
    </recommendedName>
</protein>
<evidence type="ECO:0000256" key="2">
    <source>
        <dbReference type="ARBA" id="ARBA00022801"/>
    </source>
</evidence>
<reference evidence="10 11" key="1">
    <citation type="submission" date="2019-04" db="EMBL/GenBank/DDBJ databases">
        <authorList>
            <consortium name="Pathogen Informatics"/>
        </authorList>
    </citation>
    <scope>NUCLEOTIDE SEQUENCE [LARGE SCALE GENOMIC DNA]</scope>
    <source>
        <strain evidence="10 11">NCTC9239</strain>
    </source>
</reference>
<dbReference type="InterPro" id="IPR001789">
    <property type="entry name" value="Sig_transdc_resp-reg_receiver"/>
</dbReference>
<feature type="region of interest" description="Disordered" evidence="7">
    <location>
        <begin position="147"/>
        <end position="166"/>
    </location>
</feature>
<organism evidence="10 11">
    <name type="scientific">Brevundimonas vancanneytii</name>
    <dbReference type="NCBI Taxonomy" id="1325724"/>
    <lineage>
        <taxon>Bacteria</taxon>
        <taxon>Pseudomonadati</taxon>
        <taxon>Pseudomonadota</taxon>
        <taxon>Alphaproteobacteria</taxon>
        <taxon>Caulobacterales</taxon>
        <taxon>Caulobacteraceae</taxon>
        <taxon>Brevundimonas</taxon>
    </lineage>
</organism>
<evidence type="ECO:0000313" key="10">
    <source>
        <dbReference type="EMBL" id="VTO17851.1"/>
    </source>
</evidence>
<evidence type="ECO:0000259" key="8">
    <source>
        <dbReference type="PROSITE" id="PS50110"/>
    </source>
</evidence>
<keyword evidence="4" id="KW-0963">Cytoplasm</keyword>
<evidence type="ECO:0000259" key="9">
    <source>
        <dbReference type="PROSITE" id="PS50122"/>
    </source>
</evidence>
<gene>
    <name evidence="10" type="primary">cheB2</name>
    <name evidence="4" type="synonym">cheB</name>
    <name evidence="10" type="ORF">NCTC9239_02569</name>
</gene>
<feature type="domain" description="Response regulatory" evidence="8">
    <location>
        <begin position="14"/>
        <end position="132"/>
    </location>
</feature>
<evidence type="ECO:0000256" key="3">
    <source>
        <dbReference type="ARBA" id="ARBA00048267"/>
    </source>
</evidence>
<evidence type="ECO:0000256" key="4">
    <source>
        <dbReference type="HAMAP-Rule" id="MF_00099"/>
    </source>
</evidence>
<dbReference type="Pfam" id="PF01339">
    <property type="entry name" value="CheB_methylest"/>
    <property type="match status" value="1"/>
</dbReference>
<dbReference type="SMART" id="SM00448">
    <property type="entry name" value="REC"/>
    <property type="match status" value="1"/>
</dbReference>
<dbReference type="PANTHER" id="PTHR42872:SF3">
    <property type="entry name" value="PROTEIN-GLUTAMATE METHYLESTERASE_PROTEIN-GLUTAMINE GLUTAMINASE 1"/>
    <property type="match status" value="1"/>
</dbReference>
<dbReference type="KEGG" id="bvy:NCTC9239_02569"/>
<dbReference type="SUPFAM" id="SSF52172">
    <property type="entry name" value="CheY-like"/>
    <property type="match status" value="1"/>
</dbReference>
<dbReference type="CDD" id="cd16432">
    <property type="entry name" value="CheB_Rec"/>
    <property type="match status" value="1"/>
</dbReference>
<name>A0A4P1KDT2_9CAUL</name>
<comment type="subcellular location">
    <subcellularLocation>
        <location evidence="4">Cytoplasm</location>
    </subcellularLocation>
</comment>
<feature type="active site" evidence="4 5">
    <location>
        <position position="181"/>
    </location>
</feature>
<comment type="PTM">
    <text evidence="4">Phosphorylated by CheA. Phosphorylation of the N-terminal regulatory domain activates the methylesterase activity.</text>
</comment>
<dbReference type="InterPro" id="IPR000673">
    <property type="entry name" value="Sig_transdc_resp-reg_Me-estase"/>
</dbReference>
<proteinExistence type="inferred from homology"/>
<evidence type="ECO:0000256" key="1">
    <source>
        <dbReference type="ARBA" id="ARBA00022500"/>
    </source>
</evidence>
<keyword evidence="4 6" id="KW-0597">Phosphoprotein</keyword>
<dbReference type="InterPro" id="IPR008248">
    <property type="entry name" value="CheB-like"/>
</dbReference>
<dbReference type="EC" id="3.5.1.44" evidence="4"/>
<evidence type="ECO:0000256" key="5">
    <source>
        <dbReference type="PROSITE-ProRule" id="PRU00050"/>
    </source>
</evidence>
<dbReference type="PANTHER" id="PTHR42872">
    <property type="entry name" value="PROTEIN-GLUTAMATE METHYLESTERASE/PROTEIN-GLUTAMINE GLUTAMINASE"/>
    <property type="match status" value="1"/>
</dbReference>
<dbReference type="GO" id="GO:0006935">
    <property type="term" value="P:chemotaxis"/>
    <property type="evidence" value="ECO:0007669"/>
    <property type="project" value="UniProtKB-UniRule"/>
</dbReference>
<accession>A0A4P1KDT2</accession>
<comment type="catalytic activity">
    <reaction evidence="3 4">
        <text>[protein]-L-glutamate 5-O-methyl ester + H2O = L-glutamyl-[protein] + methanol + H(+)</text>
        <dbReference type="Rhea" id="RHEA:23236"/>
        <dbReference type="Rhea" id="RHEA-COMP:10208"/>
        <dbReference type="Rhea" id="RHEA-COMP:10311"/>
        <dbReference type="ChEBI" id="CHEBI:15377"/>
        <dbReference type="ChEBI" id="CHEBI:15378"/>
        <dbReference type="ChEBI" id="CHEBI:17790"/>
        <dbReference type="ChEBI" id="CHEBI:29973"/>
        <dbReference type="ChEBI" id="CHEBI:82795"/>
        <dbReference type="EC" id="3.1.1.61"/>
    </reaction>
</comment>
<feature type="modified residue" description="4-aspartylphosphate" evidence="4 6">
    <location>
        <position position="65"/>
    </location>
</feature>
<dbReference type="GO" id="GO:0050568">
    <property type="term" value="F:protein-glutamine glutaminase activity"/>
    <property type="evidence" value="ECO:0007669"/>
    <property type="project" value="UniProtKB-UniRule"/>
</dbReference>
<dbReference type="Gene3D" id="3.40.50.180">
    <property type="entry name" value="Methylesterase CheB, C-terminal domain"/>
    <property type="match status" value="1"/>
</dbReference>
<dbReference type="EC" id="3.1.1.61" evidence="4"/>
<comment type="domain">
    <text evidence="4">Contains a C-terminal catalytic domain, and an N-terminal region which modulates catalytic activity.</text>
</comment>
<keyword evidence="11" id="KW-1185">Reference proteome</keyword>
<evidence type="ECO:0000256" key="7">
    <source>
        <dbReference type="SAM" id="MobiDB-lite"/>
    </source>
</evidence>
<feature type="active site" evidence="4 5">
    <location>
        <position position="208"/>
    </location>
</feature>
<dbReference type="GO" id="GO:0008984">
    <property type="term" value="F:protein-glutamate methylesterase activity"/>
    <property type="evidence" value="ECO:0007669"/>
    <property type="project" value="UniProtKB-UniRule"/>
</dbReference>
<dbReference type="Proteomes" id="UP000309952">
    <property type="component" value="Chromosome"/>
</dbReference>
<comment type="catalytic activity">
    <reaction evidence="4">
        <text>L-glutaminyl-[protein] + H2O = L-glutamyl-[protein] + NH4(+)</text>
        <dbReference type="Rhea" id="RHEA:16441"/>
        <dbReference type="Rhea" id="RHEA-COMP:10207"/>
        <dbReference type="Rhea" id="RHEA-COMP:10208"/>
        <dbReference type="ChEBI" id="CHEBI:15377"/>
        <dbReference type="ChEBI" id="CHEBI:28938"/>
        <dbReference type="ChEBI" id="CHEBI:29973"/>
        <dbReference type="ChEBI" id="CHEBI:30011"/>
        <dbReference type="EC" id="3.5.1.44"/>
    </reaction>
</comment>
<feature type="active site" evidence="4 5">
    <location>
        <position position="304"/>
    </location>
</feature>
<feature type="domain" description="CheB-type methylesterase" evidence="9">
    <location>
        <begin position="164"/>
        <end position="352"/>
    </location>
</feature>
<evidence type="ECO:0000256" key="6">
    <source>
        <dbReference type="PROSITE-ProRule" id="PRU00169"/>
    </source>
</evidence>
<comment type="similarity">
    <text evidence="4">Belongs to the CheB family.</text>
</comment>
<dbReference type="PROSITE" id="PS50122">
    <property type="entry name" value="CHEB"/>
    <property type="match status" value="1"/>
</dbReference>
<dbReference type="PROSITE" id="PS50110">
    <property type="entry name" value="RESPONSE_REGULATORY"/>
    <property type="match status" value="1"/>
</dbReference>
<comment type="function">
    <text evidence="4">Involved in chemotaxis. Part of a chemotaxis signal transduction system that modulates chemotaxis in response to various stimuli. Catalyzes the demethylation of specific methylglutamate residues introduced into the chemoreceptors (methyl-accepting chemotaxis proteins or MCP) by CheR. Also mediates the irreversible deamidation of specific glutamine residues to glutamic acid.</text>
</comment>
<keyword evidence="2 4" id="KW-0378">Hydrolase</keyword>
<dbReference type="RefSeq" id="WP_138141847.1">
    <property type="nucleotide sequence ID" value="NZ_LR588407.1"/>
</dbReference>
<sequence>MLQSFAPVQTHPVRVLVVDDSAVVRGLIAKNLRLDPAIEVVGTAANGQLALDALADKAVDVVVLDIEMPVMDGLTALEQMTAKYPAIRVIMASTLTLRNAEISMKALHLGAADYIPKPESGLGAAEEFQRELIAKVKALAPRRGRSAGAATVPSASVPPPASPPLRRFERRKPSILAIGSSTGGPPALQQIFAALKGAVDQPILLTQHMPATFTALLAEQLSRVGDRPCAEAKHGEPVLPGRCYVAPGGWHMTIAKDGAVPIVRLNQEPPENYCRPAVDPMLRSAAAVYGTGVLAVILTGMGHDGARGCEAVTEAGGRFIAQDEASSVVWGMPGAAVATGLAQNILPLNEIGPWLRRETGAVA</sequence>
<dbReference type="InterPro" id="IPR011006">
    <property type="entry name" value="CheY-like_superfamily"/>
</dbReference>
<dbReference type="AlphaFoldDB" id="A0A4P1KDT2"/>
<dbReference type="Pfam" id="PF00072">
    <property type="entry name" value="Response_reg"/>
    <property type="match status" value="1"/>
</dbReference>
<dbReference type="GO" id="GO:0000156">
    <property type="term" value="F:phosphorelay response regulator activity"/>
    <property type="evidence" value="ECO:0007669"/>
    <property type="project" value="InterPro"/>
</dbReference>
<dbReference type="GO" id="GO:0005737">
    <property type="term" value="C:cytoplasm"/>
    <property type="evidence" value="ECO:0007669"/>
    <property type="project" value="UniProtKB-SubCell"/>
</dbReference>
<dbReference type="SUPFAM" id="SSF52738">
    <property type="entry name" value="Methylesterase CheB, C-terminal domain"/>
    <property type="match status" value="1"/>
</dbReference>
<evidence type="ECO:0000313" key="11">
    <source>
        <dbReference type="Proteomes" id="UP000309952"/>
    </source>
</evidence>
<dbReference type="EMBL" id="LR588407">
    <property type="protein sequence ID" value="VTO17851.1"/>
    <property type="molecule type" value="Genomic_DNA"/>
</dbReference>
<dbReference type="HAMAP" id="MF_00099">
    <property type="entry name" value="CheB_chemtxs"/>
    <property type="match status" value="1"/>
</dbReference>
<dbReference type="Gene3D" id="3.40.50.2300">
    <property type="match status" value="1"/>
</dbReference>